<accession>A0ABS2NZ47</accession>
<gene>
    <name evidence="2" type="ORF">JOC95_001805</name>
</gene>
<keyword evidence="3" id="KW-1185">Reference proteome</keyword>
<dbReference type="Proteomes" id="UP000737402">
    <property type="component" value="Unassembled WGS sequence"/>
</dbReference>
<evidence type="ECO:0000313" key="3">
    <source>
        <dbReference type="Proteomes" id="UP000737402"/>
    </source>
</evidence>
<evidence type="ECO:0000313" key="2">
    <source>
        <dbReference type="EMBL" id="MBM7619953.1"/>
    </source>
</evidence>
<dbReference type="EMBL" id="JAFBED010000003">
    <property type="protein sequence ID" value="MBM7619953.1"/>
    <property type="molecule type" value="Genomic_DNA"/>
</dbReference>
<protein>
    <submittedName>
        <fullName evidence="2">Uncharacterized protein</fullName>
    </submittedName>
</protein>
<keyword evidence="1" id="KW-0472">Membrane</keyword>
<keyword evidence="1" id="KW-0812">Transmembrane</keyword>
<feature type="transmembrane region" description="Helical" evidence="1">
    <location>
        <begin position="9"/>
        <end position="28"/>
    </location>
</feature>
<comment type="caution">
    <text evidence="2">The sequence shown here is derived from an EMBL/GenBank/DDBJ whole genome shotgun (WGS) entry which is preliminary data.</text>
</comment>
<name>A0ABS2NZ47_9BACI</name>
<evidence type="ECO:0000256" key="1">
    <source>
        <dbReference type="SAM" id="Phobius"/>
    </source>
</evidence>
<proteinExistence type="predicted"/>
<sequence>MTIRVKREIFLVSVFSLIVMVIISIWYLTKPDHSGIVGALEESKFTLYPVKVDPEEEPYTPEIHFSEDTKVTGKISSIFDLKDNQEVKVWLETVDGKHFAEKIVVTVVTKE</sequence>
<reference evidence="2 3" key="1">
    <citation type="submission" date="2021-01" db="EMBL/GenBank/DDBJ databases">
        <title>Genomic Encyclopedia of Type Strains, Phase IV (KMG-IV): sequencing the most valuable type-strain genomes for metagenomic binning, comparative biology and taxonomic classification.</title>
        <authorList>
            <person name="Goeker M."/>
        </authorList>
    </citation>
    <scope>NUCLEOTIDE SEQUENCE [LARGE SCALE GENOMIC DNA]</scope>
    <source>
        <strain evidence="2 3">DSM 25879</strain>
    </source>
</reference>
<organism evidence="2 3">
    <name type="scientific">Sutcliffiella tianshenii</name>
    <dbReference type="NCBI Taxonomy" id="1463404"/>
    <lineage>
        <taxon>Bacteria</taxon>
        <taxon>Bacillati</taxon>
        <taxon>Bacillota</taxon>
        <taxon>Bacilli</taxon>
        <taxon>Bacillales</taxon>
        <taxon>Bacillaceae</taxon>
        <taxon>Sutcliffiella</taxon>
    </lineage>
</organism>
<dbReference type="RefSeq" id="WP_204415247.1">
    <property type="nucleotide sequence ID" value="NZ_JAFBED010000003.1"/>
</dbReference>
<keyword evidence="1" id="KW-1133">Transmembrane helix</keyword>